<comment type="caution">
    <text evidence="2">The sequence shown here is derived from an EMBL/GenBank/DDBJ whole genome shotgun (WGS) entry which is preliminary data.</text>
</comment>
<feature type="transmembrane region" description="Helical" evidence="1">
    <location>
        <begin position="138"/>
        <end position="162"/>
    </location>
</feature>
<feature type="transmembrane region" description="Helical" evidence="1">
    <location>
        <begin position="106"/>
        <end position="126"/>
    </location>
</feature>
<dbReference type="Gene3D" id="1.10.3730.20">
    <property type="match status" value="1"/>
</dbReference>
<keyword evidence="1" id="KW-0472">Membrane</keyword>
<dbReference type="RefSeq" id="WP_368630127.1">
    <property type="nucleotide sequence ID" value="NZ_JAYWLU010000023.1"/>
</dbReference>
<dbReference type="SUPFAM" id="SSF103481">
    <property type="entry name" value="Multidrug resistance efflux transporter EmrE"/>
    <property type="match status" value="1"/>
</dbReference>
<name>A0ABV3V8I3_9MICC</name>
<feature type="transmembrane region" description="Helical" evidence="1">
    <location>
        <begin position="260"/>
        <end position="282"/>
    </location>
</feature>
<evidence type="ECO:0000313" key="3">
    <source>
        <dbReference type="Proteomes" id="UP001558481"/>
    </source>
</evidence>
<accession>A0ABV3V8I3</accession>
<evidence type="ECO:0008006" key="4">
    <source>
        <dbReference type="Google" id="ProtNLM"/>
    </source>
</evidence>
<dbReference type="InterPro" id="IPR037185">
    <property type="entry name" value="EmrE-like"/>
</dbReference>
<dbReference type="PANTHER" id="PTHR40761">
    <property type="entry name" value="CONSERVED INTEGRAL MEMBRANE ALANINE VALINE AND LEUCINE RICH PROTEIN-RELATED"/>
    <property type="match status" value="1"/>
</dbReference>
<keyword evidence="1" id="KW-0812">Transmembrane</keyword>
<feature type="transmembrane region" description="Helical" evidence="1">
    <location>
        <begin position="199"/>
        <end position="221"/>
    </location>
</feature>
<feature type="transmembrane region" description="Helical" evidence="1">
    <location>
        <begin position="233"/>
        <end position="254"/>
    </location>
</feature>
<evidence type="ECO:0000256" key="1">
    <source>
        <dbReference type="SAM" id="Phobius"/>
    </source>
</evidence>
<evidence type="ECO:0000313" key="2">
    <source>
        <dbReference type="EMBL" id="MEX3596078.1"/>
    </source>
</evidence>
<keyword evidence="3" id="KW-1185">Reference proteome</keyword>
<dbReference type="PANTHER" id="PTHR40761:SF1">
    <property type="entry name" value="CONSERVED INTEGRAL MEMBRANE ALANINE VALINE AND LEUCINE RICH PROTEIN-RELATED"/>
    <property type="match status" value="1"/>
</dbReference>
<protein>
    <recommendedName>
        <fullName evidence="4">Integral membrane protein</fullName>
    </recommendedName>
</protein>
<gene>
    <name evidence="2" type="ORF">VVR66_15285</name>
</gene>
<organism evidence="2 3">
    <name type="scientific">Kocuria carniphila</name>
    <dbReference type="NCBI Taxonomy" id="262208"/>
    <lineage>
        <taxon>Bacteria</taxon>
        <taxon>Bacillati</taxon>
        <taxon>Actinomycetota</taxon>
        <taxon>Actinomycetes</taxon>
        <taxon>Micrococcales</taxon>
        <taxon>Micrococcaceae</taxon>
        <taxon>Kocuria</taxon>
    </lineage>
</organism>
<feature type="transmembrane region" description="Helical" evidence="1">
    <location>
        <begin position="169"/>
        <end position="193"/>
    </location>
</feature>
<feature type="transmembrane region" description="Helical" evidence="1">
    <location>
        <begin position="52"/>
        <end position="75"/>
    </location>
</feature>
<dbReference type="EMBL" id="JAYWLU010000023">
    <property type="protein sequence ID" value="MEX3596078.1"/>
    <property type="molecule type" value="Genomic_DNA"/>
</dbReference>
<keyword evidence="1" id="KW-1133">Transmembrane helix</keyword>
<proteinExistence type="predicted"/>
<dbReference type="Proteomes" id="UP001558481">
    <property type="component" value="Unassembled WGS sequence"/>
</dbReference>
<sequence length="315" mass="32304">MTTLLSVVLVALASFGLAAGTVLQHKRVNSVNSTRRTKSLTMKQLGALLRDIRWVLGLVLIVASTGLHILALSFAPLSVVQPIGILAVPWSVLLAMKIYGHQPSTAVWISVFTTIAGVVGFTLIAVRAPGSGTIELDAGLIGVVFAVGCGIAACVGTLSSVAGRASRSLMLAVSGAILFGLTSALMRTLFLLWQSDTTVFSASAFAIALGALGTSVVGGWLVQQAHASGQAEVVVGALTTIDPVVAVAYGLIALNEGAGMSSIAMLGLTSFGAIAALGVVGLSRYHPNAQRPSSSLHRRLASLADKPDVVGQDRR</sequence>
<reference evidence="2 3" key="1">
    <citation type="journal article" date="2024" name="Fungal Genet. Biol.">
        <title>The porcine skin microbiome exhibits broad fungal antagonism.</title>
        <authorList>
            <person name="De La Cruz K.F."/>
            <person name="Townsend E.C."/>
            <person name="Alex Cheong J.Z."/>
            <person name="Salamzade R."/>
            <person name="Liu A."/>
            <person name="Sandstrom S."/>
            <person name="Davila E."/>
            <person name="Huang L."/>
            <person name="Xu K.H."/>
            <person name="Wu S.Y."/>
            <person name="Meudt J.J."/>
            <person name="Shanmuganayagam D."/>
            <person name="Gibson A.L.F."/>
            <person name="Kalan L.R."/>
        </authorList>
    </citation>
    <scope>NUCLEOTIDE SEQUENCE [LARGE SCALE GENOMIC DNA]</scope>
    <source>
        <strain evidence="2 3">LK2625</strain>
    </source>
</reference>